<dbReference type="Proteomes" id="UP000273143">
    <property type="component" value="Chromosome"/>
</dbReference>
<sequence>MQIPSGDSFGNRSAQLKSTNIQGQSSDGLALMKGAVDGFYNELKTSALLDANNELFDYQVGLDTASSQVAELLAAGKITDKEIAPTYQKLEDAIKPPNFDGLDRNSQKQYLLDQKKLSYNNKLGISLLIKNAGAARAGATVARTVEKVGELAYSGKVSASGAIQTLENNEDFQKTGEFGFGFDWSLQKEANYQRLQSSYISGGIKDANDTGSIDQLKTLRAMLLEDNPETNYLTSLIKSDYLKQINASIDVNVGRSYANTLVDGMNQQVEKTGNLSAVNAYSLLRKTQGDTAKEDTETAKYIANQMGVKFDQQQFNNNPQYTEQLKQTFFNQALDRYGSPAMAAISIQVGHEQMNSWLKEFGNPSKGQLSEADFINKMPDEKLKQTALKISQQKEDELDIDSTLALIDRNKNLNDDQKRIAKASIKSFMLEKQQALKEKYQENHQAIWNQLYVKGEPINKVDASQLCALTEEDRKQLLEKTPPTQLDFQTYQEARGRVMAGKPIDLVKDYFGKIPKDQLKELIDLQENIKNDPARRDGVIKTSTLINSRIKAAGFINEKNLNILNASIVDDVESFEKKNGRVASPKEILDITDKQFVWMRLDEGAWFDTQKPYYQMTKDERKVARVASVSNIPQKELRRIKDALKIQGLSDTEDNIIELYSRKVGND</sequence>
<dbReference type="RefSeq" id="WP_127161855.1">
    <property type="nucleotide sequence ID" value="NZ_CP029822.1"/>
</dbReference>
<name>A0A3S9XB98_9GAMM</name>
<evidence type="ECO:0000313" key="1">
    <source>
        <dbReference type="EMBL" id="AZS49665.1"/>
    </source>
</evidence>
<accession>A0A3S9XB98</accession>
<protein>
    <submittedName>
        <fullName evidence="1">Uncharacterized protein</fullName>
    </submittedName>
</protein>
<keyword evidence="2" id="KW-1185">Reference proteome</keyword>
<dbReference type="AlphaFoldDB" id="A0A3S9XB98"/>
<evidence type="ECO:0000313" key="2">
    <source>
        <dbReference type="Proteomes" id="UP000273143"/>
    </source>
</evidence>
<gene>
    <name evidence="1" type="ORF">DM558_02210</name>
</gene>
<dbReference type="KEGG" id="emo:DM558_02210"/>
<organism evidence="1 2">
    <name type="scientific">Entomomonas moraniae</name>
    <dbReference type="NCBI Taxonomy" id="2213226"/>
    <lineage>
        <taxon>Bacteria</taxon>
        <taxon>Pseudomonadati</taxon>
        <taxon>Pseudomonadota</taxon>
        <taxon>Gammaproteobacteria</taxon>
        <taxon>Pseudomonadales</taxon>
        <taxon>Pseudomonadaceae</taxon>
        <taxon>Entomomonas</taxon>
    </lineage>
</organism>
<reference evidence="2" key="1">
    <citation type="submission" date="2018-06" db="EMBL/GenBank/DDBJ databases">
        <title>Complete genome of Pseudomonas insecticola strain QZS01.</title>
        <authorList>
            <person name="Wang J."/>
            <person name="Su Q."/>
        </authorList>
    </citation>
    <scope>NUCLEOTIDE SEQUENCE [LARGE SCALE GENOMIC DNA]</scope>
    <source>
        <strain evidence="2">QZS01</strain>
    </source>
</reference>
<proteinExistence type="predicted"/>
<dbReference type="EMBL" id="CP029822">
    <property type="protein sequence ID" value="AZS49665.1"/>
    <property type="molecule type" value="Genomic_DNA"/>
</dbReference>